<reference evidence="2" key="1">
    <citation type="submission" date="2023-06" db="EMBL/GenBank/DDBJ databases">
        <authorList>
            <consortium name="Lawrence Berkeley National Laboratory"/>
            <person name="Ahrendt S."/>
            <person name="Sahu N."/>
            <person name="Indic B."/>
            <person name="Wong-Bajracharya J."/>
            <person name="Merenyi Z."/>
            <person name="Ke H.-M."/>
            <person name="Monk M."/>
            <person name="Kocsube S."/>
            <person name="Drula E."/>
            <person name="Lipzen A."/>
            <person name="Balint B."/>
            <person name="Henrissat B."/>
            <person name="Andreopoulos B."/>
            <person name="Martin F.M."/>
            <person name="Harder C.B."/>
            <person name="Rigling D."/>
            <person name="Ford K.L."/>
            <person name="Foster G.D."/>
            <person name="Pangilinan J."/>
            <person name="Papanicolaou A."/>
            <person name="Barry K."/>
            <person name="LaButti K."/>
            <person name="Viragh M."/>
            <person name="Koriabine M."/>
            <person name="Yan M."/>
            <person name="Riley R."/>
            <person name="Champramary S."/>
            <person name="Plett K.L."/>
            <person name="Tsai I.J."/>
            <person name="Slot J."/>
            <person name="Sipos G."/>
            <person name="Plett J."/>
            <person name="Nagy L.G."/>
            <person name="Grigoriev I.V."/>
        </authorList>
    </citation>
    <scope>NUCLEOTIDE SEQUENCE</scope>
    <source>
        <strain evidence="2">CCBAS 213</strain>
    </source>
</reference>
<sequence>MARQLWRNYGMNIPPIPKLEKYPMHRQLHSDSSIMGNMNYKPKMSYPETMIDFWSSQDTINKQQAALTILATLTPSRIMWYQIDPKDMFITILKGTNKVQLLNAAWKDPCFKEKSKDENVTREKHLSLTSAVSMGPDMPFKPVFGSFFPENPKEPTLSSLSSVRNIRSIHEPSIIKEESQQPPESTSNQSAQEEEPNLEGNAVVRTQPEIADKQRRTSWHSAKDYISPDDLRTVKQDKEEEGLEDDRVKGVSVESMENKVEKDREEEEVITVPLVTMAHQALLVKRLAVGTCGIVSGLKGEPQKPTHTLTQLHKLQSPLNFYRKVIHWRDATFKADLSYNTQGTLILTETEAIHAETLASTDLACSLHNLPPSTHARELRGSKLGFYLLSRHTELSVLAYVIQDFFLGFTEASRRHGNKYDASQLASVLSTLSVIAIFKVLSSSRERACKLEPKALGIGFGLLIMHARQAAVATPGPWDLWEGMD</sequence>
<dbReference type="RefSeq" id="XP_060325409.1">
    <property type="nucleotide sequence ID" value="XM_060470061.1"/>
</dbReference>
<feature type="compositionally biased region" description="Basic and acidic residues" evidence="1">
    <location>
        <begin position="229"/>
        <end position="238"/>
    </location>
</feature>
<protein>
    <submittedName>
        <fullName evidence="2">Uncharacterized protein</fullName>
    </submittedName>
</protein>
<evidence type="ECO:0000313" key="2">
    <source>
        <dbReference type="EMBL" id="KAK0445268.1"/>
    </source>
</evidence>
<keyword evidence="3" id="KW-1185">Reference proteome</keyword>
<gene>
    <name evidence="2" type="ORF">EV420DRAFT_1484324</name>
</gene>
<proteinExistence type="predicted"/>
<dbReference type="AlphaFoldDB" id="A0AA39JMA4"/>
<name>A0AA39JMA4_ARMTA</name>
<feature type="compositionally biased region" description="Polar residues" evidence="1">
    <location>
        <begin position="180"/>
        <end position="191"/>
    </location>
</feature>
<dbReference type="GeneID" id="85353609"/>
<feature type="region of interest" description="Disordered" evidence="1">
    <location>
        <begin position="172"/>
        <end position="248"/>
    </location>
</feature>
<comment type="caution">
    <text evidence="2">The sequence shown here is derived from an EMBL/GenBank/DDBJ whole genome shotgun (WGS) entry which is preliminary data.</text>
</comment>
<evidence type="ECO:0000313" key="3">
    <source>
        <dbReference type="Proteomes" id="UP001175211"/>
    </source>
</evidence>
<dbReference type="Proteomes" id="UP001175211">
    <property type="component" value="Unassembled WGS sequence"/>
</dbReference>
<accession>A0AA39JMA4</accession>
<organism evidence="2 3">
    <name type="scientific">Armillaria tabescens</name>
    <name type="common">Ringless honey mushroom</name>
    <name type="synonym">Agaricus tabescens</name>
    <dbReference type="NCBI Taxonomy" id="1929756"/>
    <lineage>
        <taxon>Eukaryota</taxon>
        <taxon>Fungi</taxon>
        <taxon>Dikarya</taxon>
        <taxon>Basidiomycota</taxon>
        <taxon>Agaricomycotina</taxon>
        <taxon>Agaricomycetes</taxon>
        <taxon>Agaricomycetidae</taxon>
        <taxon>Agaricales</taxon>
        <taxon>Marasmiineae</taxon>
        <taxon>Physalacriaceae</taxon>
        <taxon>Desarmillaria</taxon>
    </lineage>
</organism>
<dbReference type="EMBL" id="JAUEPS010000050">
    <property type="protein sequence ID" value="KAK0445268.1"/>
    <property type="molecule type" value="Genomic_DNA"/>
</dbReference>
<evidence type="ECO:0000256" key="1">
    <source>
        <dbReference type="SAM" id="MobiDB-lite"/>
    </source>
</evidence>